<comment type="similarity">
    <text evidence="2">Belongs to the diacylglycerol/lipid kinase family.</text>
</comment>
<evidence type="ECO:0000256" key="7">
    <source>
        <dbReference type="ARBA" id="ARBA00022777"/>
    </source>
</evidence>
<evidence type="ECO:0000256" key="2">
    <source>
        <dbReference type="ARBA" id="ARBA00005983"/>
    </source>
</evidence>
<name>A0A1V4IPD4_9CLOT</name>
<keyword evidence="9" id="KW-0460">Magnesium</keyword>
<dbReference type="Pfam" id="PF19279">
    <property type="entry name" value="YegS_C"/>
    <property type="match status" value="1"/>
</dbReference>
<keyword evidence="15" id="KW-1185">Reference proteome</keyword>
<keyword evidence="5" id="KW-0479">Metal-binding</keyword>
<keyword evidence="7 14" id="KW-0418">Kinase</keyword>
<dbReference type="GO" id="GO:0005524">
    <property type="term" value="F:ATP binding"/>
    <property type="evidence" value="ECO:0007669"/>
    <property type="project" value="UniProtKB-KW"/>
</dbReference>
<dbReference type="InterPro" id="IPR045540">
    <property type="entry name" value="YegS/DAGK_C"/>
</dbReference>
<proteinExistence type="inferred from homology"/>
<dbReference type="NCBIfam" id="TIGR00147">
    <property type="entry name" value="YegS/Rv2252/BmrU family lipid kinase"/>
    <property type="match status" value="1"/>
</dbReference>
<keyword evidence="12" id="KW-1208">Phospholipid metabolism</keyword>
<evidence type="ECO:0000259" key="13">
    <source>
        <dbReference type="PROSITE" id="PS50146"/>
    </source>
</evidence>
<dbReference type="EMBL" id="MZGV01000020">
    <property type="protein sequence ID" value="OPJ61674.1"/>
    <property type="molecule type" value="Genomic_DNA"/>
</dbReference>
<gene>
    <name evidence="14" type="primary">dagK_1</name>
    <name evidence="14" type="ORF">CLORY_21740</name>
</gene>
<dbReference type="Gene3D" id="3.40.50.10330">
    <property type="entry name" value="Probable inorganic polyphosphate/atp-NAD kinase, domain 1"/>
    <property type="match status" value="1"/>
</dbReference>
<evidence type="ECO:0000256" key="6">
    <source>
        <dbReference type="ARBA" id="ARBA00022741"/>
    </source>
</evidence>
<dbReference type="AlphaFoldDB" id="A0A1V4IPD4"/>
<dbReference type="SUPFAM" id="SSF111331">
    <property type="entry name" value="NAD kinase/diacylglycerol kinase-like"/>
    <property type="match status" value="1"/>
</dbReference>
<dbReference type="PROSITE" id="PS50146">
    <property type="entry name" value="DAGK"/>
    <property type="match status" value="1"/>
</dbReference>
<dbReference type="STRING" id="1450648.CLORY_21740"/>
<keyword evidence="10" id="KW-0443">Lipid metabolism</keyword>
<dbReference type="InterPro" id="IPR001206">
    <property type="entry name" value="Diacylglycerol_kinase_cat_dom"/>
</dbReference>
<dbReference type="InterPro" id="IPR017438">
    <property type="entry name" value="ATP-NAD_kinase_N"/>
</dbReference>
<dbReference type="PANTHER" id="PTHR12358">
    <property type="entry name" value="SPHINGOSINE KINASE"/>
    <property type="match status" value="1"/>
</dbReference>
<dbReference type="Gene3D" id="2.60.200.40">
    <property type="match status" value="1"/>
</dbReference>
<comment type="cofactor">
    <cofactor evidence="1">
        <name>Mg(2+)</name>
        <dbReference type="ChEBI" id="CHEBI:18420"/>
    </cofactor>
</comment>
<evidence type="ECO:0000256" key="3">
    <source>
        <dbReference type="ARBA" id="ARBA00022516"/>
    </source>
</evidence>
<evidence type="ECO:0000256" key="9">
    <source>
        <dbReference type="ARBA" id="ARBA00022842"/>
    </source>
</evidence>
<dbReference type="SMART" id="SM00046">
    <property type="entry name" value="DAGKc"/>
    <property type="match status" value="1"/>
</dbReference>
<keyword evidence="3" id="KW-0444">Lipid biosynthesis</keyword>
<protein>
    <submittedName>
        <fullName evidence="14">Diacylglycerol kinase</fullName>
        <ecNumber evidence="14">2.7.1.107</ecNumber>
    </submittedName>
</protein>
<evidence type="ECO:0000256" key="12">
    <source>
        <dbReference type="ARBA" id="ARBA00023264"/>
    </source>
</evidence>
<evidence type="ECO:0000256" key="8">
    <source>
        <dbReference type="ARBA" id="ARBA00022840"/>
    </source>
</evidence>
<dbReference type="GO" id="GO:0004143">
    <property type="term" value="F:ATP-dependent diacylglycerol kinase activity"/>
    <property type="evidence" value="ECO:0007669"/>
    <property type="project" value="UniProtKB-EC"/>
</dbReference>
<dbReference type="EC" id="2.7.1.107" evidence="14"/>
<evidence type="ECO:0000256" key="4">
    <source>
        <dbReference type="ARBA" id="ARBA00022679"/>
    </source>
</evidence>
<dbReference type="Pfam" id="PF00781">
    <property type="entry name" value="DAGK_cat"/>
    <property type="match status" value="1"/>
</dbReference>
<reference evidence="14 15" key="1">
    <citation type="submission" date="2017-03" db="EMBL/GenBank/DDBJ databases">
        <title>Genome sequence of Clostridium oryzae DSM 28571.</title>
        <authorList>
            <person name="Poehlein A."/>
            <person name="Daniel R."/>
        </authorList>
    </citation>
    <scope>NUCLEOTIDE SEQUENCE [LARGE SCALE GENOMIC DNA]</scope>
    <source>
        <strain evidence="14 15">DSM 28571</strain>
    </source>
</reference>
<evidence type="ECO:0000313" key="14">
    <source>
        <dbReference type="EMBL" id="OPJ61674.1"/>
    </source>
</evidence>
<evidence type="ECO:0000256" key="10">
    <source>
        <dbReference type="ARBA" id="ARBA00023098"/>
    </source>
</evidence>
<keyword evidence="4 14" id="KW-0808">Transferase</keyword>
<dbReference type="Proteomes" id="UP000190080">
    <property type="component" value="Unassembled WGS sequence"/>
</dbReference>
<dbReference type="GO" id="GO:0005886">
    <property type="term" value="C:plasma membrane"/>
    <property type="evidence" value="ECO:0007669"/>
    <property type="project" value="TreeGrafter"/>
</dbReference>
<dbReference type="PANTHER" id="PTHR12358:SF106">
    <property type="entry name" value="LIPID KINASE YEGS"/>
    <property type="match status" value="1"/>
</dbReference>
<dbReference type="InterPro" id="IPR016064">
    <property type="entry name" value="NAD/diacylglycerol_kinase_sf"/>
</dbReference>
<dbReference type="InterPro" id="IPR050187">
    <property type="entry name" value="Lipid_Phosphate_FormReg"/>
</dbReference>
<evidence type="ECO:0000256" key="1">
    <source>
        <dbReference type="ARBA" id="ARBA00001946"/>
    </source>
</evidence>
<evidence type="ECO:0000256" key="11">
    <source>
        <dbReference type="ARBA" id="ARBA00023209"/>
    </source>
</evidence>
<keyword evidence="11" id="KW-0594">Phospholipid biosynthesis</keyword>
<dbReference type="InterPro" id="IPR005218">
    <property type="entry name" value="Diacylglycerol/lipid_kinase"/>
</dbReference>
<keyword evidence="8" id="KW-0067">ATP-binding</keyword>
<dbReference type="GO" id="GO:0046872">
    <property type="term" value="F:metal ion binding"/>
    <property type="evidence" value="ECO:0007669"/>
    <property type="project" value="UniProtKB-KW"/>
</dbReference>
<sequence>MVIEMRHIFIINPKAGKGKTLKYIPIIKEKFMNINEEYIIELTEKVGHATEIARRYAEKGKCRIYAIGGDGTINEVLNGIVGTDSSLAVIPSGSGNDFVRSMISGNFRKNILTRTINGTDKAVDIGCIDHERYFINIASIGLDAEIAYGAQYFKRKRWIPSKLAYLLSVFVTIFKYKAMKMKILLDSTQEIENTLFIAIANGKYYGGGIKIAPSAELNDGYFEICKVKNISLFKILMLMPRAILGKHEGLKEAVFRKVKNIEVSAERNMLFNIDGEIVQLKHAKISMIPSALNVVIPRSV</sequence>
<keyword evidence="6" id="KW-0547">Nucleotide-binding</keyword>
<dbReference type="GO" id="GO:0008654">
    <property type="term" value="P:phospholipid biosynthetic process"/>
    <property type="evidence" value="ECO:0007669"/>
    <property type="project" value="UniProtKB-KW"/>
</dbReference>
<organism evidence="14 15">
    <name type="scientific">Clostridium oryzae</name>
    <dbReference type="NCBI Taxonomy" id="1450648"/>
    <lineage>
        <taxon>Bacteria</taxon>
        <taxon>Bacillati</taxon>
        <taxon>Bacillota</taxon>
        <taxon>Clostridia</taxon>
        <taxon>Eubacteriales</taxon>
        <taxon>Clostridiaceae</taxon>
        <taxon>Clostridium</taxon>
    </lineage>
</organism>
<accession>A0A1V4IPD4</accession>
<feature type="domain" description="DAGKc" evidence="13">
    <location>
        <begin position="3"/>
        <end position="133"/>
    </location>
</feature>
<evidence type="ECO:0000256" key="5">
    <source>
        <dbReference type="ARBA" id="ARBA00022723"/>
    </source>
</evidence>
<evidence type="ECO:0000313" key="15">
    <source>
        <dbReference type="Proteomes" id="UP000190080"/>
    </source>
</evidence>
<comment type="caution">
    <text evidence="14">The sequence shown here is derived from an EMBL/GenBank/DDBJ whole genome shotgun (WGS) entry which is preliminary data.</text>
</comment>